<evidence type="ECO:0000313" key="6">
    <source>
        <dbReference type="EMBL" id="AQL08516.1"/>
    </source>
</evidence>
<dbReference type="InterPro" id="IPR016024">
    <property type="entry name" value="ARM-type_fold"/>
</dbReference>
<dbReference type="GO" id="GO:0012505">
    <property type="term" value="C:endomembrane system"/>
    <property type="evidence" value="ECO:0007669"/>
    <property type="project" value="UniProtKB-SubCell"/>
</dbReference>
<evidence type="ECO:0000256" key="2">
    <source>
        <dbReference type="ARBA" id="ARBA00010225"/>
    </source>
</evidence>
<dbReference type="Pfam" id="PF11916">
    <property type="entry name" value="Vac14_Fig4_bd"/>
    <property type="match status" value="1"/>
</dbReference>
<dbReference type="Gene3D" id="1.25.10.10">
    <property type="entry name" value="Leucine-rich Repeat Variant"/>
    <property type="match status" value="1"/>
</dbReference>
<dbReference type="PANTHER" id="PTHR16023:SF0">
    <property type="entry name" value="PROTEIN VAC14 HOMOLOG"/>
    <property type="match status" value="1"/>
</dbReference>
<dbReference type="GO" id="GO:0070772">
    <property type="term" value="C:PAS complex"/>
    <property type="evidence" value="ECO:0007669"/>
    <property type="project" value="InterPro"/>
</dbReference>
<dbReference type="InterPro" id="IPR021841">
    <property type="entry name" value="VAC14_Fig4p-bd"/>
</dbReference>
<evidence type="ECO:0000256" key="3">
    <source>
        <dbReference type="ARBA" id="ARBA00022737"/>
    </source>
</evidence>
<gene>
    <name evidence="6" type="ORF">ZEAMMB73_Zm00001d048049</name>
</gene>
<dbReference type="InterPro" id="IPR011989">
    <property type="entry name" value="ARM-like"/>
</dbReference>
<evidence type="ECO:0000256" key="4">
    <source>
        <dbReference type="ARBA" id="ARBA00023136"/>
    </source>
</evidence>
<dbReference type="ExpressionAtlas" id="A0A1D6PGJ9">
    <property type="expression patterns" value="baseline and differential"/>
</dbReference>
<dbReference type="EMBL" id="CM000785">
    <property type="protein sequence ID" value="AQL08516.1"/>
    <property type="molecule type" value="Genomic_DNA"/>
</dbReference>
<dbReference type="InterPro" id="IPR026825">
    <property type="entry name" value="Vac14"/>
</dbReference>
<comment type="subcellular location">
    <subcellularLocation>
        <location evidence="1">Endomembrane system</location>
    </subcellularLocation>
</comment>
<proteinExistence type="inferred from homology"/>
<dbReference type="SUPFAM" id="SSF48371">
    <property type="entry name" value="ARM repeat"/>
    <property type="match status" value="1"/>
</dbReference>
<organism evidence="6">
    <name type="scientific">Zea mays</name>
    <name type="common">Maize</name>
    <dbReference type="NCBI Taxonomy" id="4577"/>
    <lineage>
        <taxon>Eukaryota</taxon>
        <taxon>Viridiplantae</taxon>
        <taxon>Streptophyta</taxon>
        <taxon>Embryophyta</taxon>
        <taxon>Tracheophyta</taxon>
        <taxon>Spermatophyta</taxon>
        <taxon>Magnoliopsida</taxon>
        <taxon>Liliopsida</taxon>
        <taxon>Poales</taxon>
        <taxon>Poaceae</taxon>
        <taxon>PACMAD clade</taxon>
        <taxon>Panicoideae</taxon>
        <taxon>Andropogonodae</taxon>
        <taxon>Andropogoneae</taxon>
        <taxon>Tripsacinae</taxon>
        <taxon>Zea</taxon>
    </lineage>
</organism>
<name>A0A1D6PGJ9_MAIZE</name>
<dbReference type="PANTHER" id="PTHR16023">
    <property type="entry name" value="TAX1 BINDING PROTEIN-RELATED"/>
    <property type="match status" value="1"/>
</dbReference>
<protein>
    <submittedName>
        <fullName evidence="6">Protein VAC14-like protein</fullName>
    </submittedName>
</protein>
<evidence type="ECO:0000259" key="5">
    <source>
        <dbReference type="Pfam" id="PF11916"/>
    </source>
</evidence>
<evidence type="ECO:0000256" key="1">
    <source>
        <dbReference type="ARBA" id="ARBA00004308"/>
    </source>
</evidence>
<dbReference type="GO" id="GO:0006661">
    <property type="term" value="P:phosphatidylinositol biosynthetic process"/>
    <property type="evidence" value="ECO:0007669"/>
    <property type="project" value="InterPro"/>
</dbReference>
<comment type="similarity">
    <text evidence="2">Belongs to the VAC14 family.</text>
</comment>
<keyword evidence="3" id="KW-0677">Repeat</keyword>
<feature type="domain" description="Vacuolar protein 14 C-terminal Fig4-binding" evidence="5">
    <location>
        <begin position="199"/>
        <end position="339"/>
    </location>
</feature>
<sequence>MAEILVRRAGSTDEFTRLTSITWINEFVKLGGEQLVPYYADILGAVLPCISDEEEKIRVVARETNEELRAIKADPAEGFDIGAILSIAKRELNSEHEATRIEALHWFFTLLDRYCAEFLAYLNDIFDPLLNALSDPSDAVVLLVLEVHARIAEESHHFHHLVSYLIRTFHNNHFVLEKYDSMIQYLVNILENNGLRCICRRGALIVRRLCVLLGAEKVYREFSTILESEVDLDFASVMVQVLNLILLTSTELGELRSPLKKSLVDSCGKDLFQSLYASWRHSPMATISLCLLAQAYNHASCVIQSLGEEDINVNFLVQLDKLIRLLETPVFAYLRLQVTWSDNPFLQIYLSVSQAHLNSETWRVLPGFFNLISSATLMA</sequence>
<keyword evidence="4" id="KW-0472">Membrane</keyword>
<dbReference type="AlphaFoldDB" id="A0A1D6PGJ9"/>
<dbReference type="FunFam" id="1.25.10.10:FF:000658">
    <property type="entry name" value="Protein VAC14-like protein"/>
    <property type="match status" value="1"/>
</dbReference>
<accession>A0A1D6PGJ9</accession>
<reference evidence="6" key="1">
    <citation type="submission" date="2015-12" db="EMBL/GenBank/DDBJ databases">
        <title>Update maize B73 reference genome by single molecule sequencing technologies.</title>
        <authorList>
            <consortium name="Maize Genome Sequencing Project"/>
            <person name="Ware D."/>
        </authorList>
    </citation>
    <scope>NUCLEOTIDE SEQUENCE</scope>
    <source>
        <tissue evidence="6">Seedling</tissue>
    </source>
</reference>